<dbReference type="Pfam" id="PF13102">
    <property type="entry name" value="Phage_int_SAM_5"/>
    <property type="match status" value="1"/>
</dbReference>
<feature type="domain" description="Tyr recombinase" evidence="4">
    <location>
        <begin position="212"/>
        <end position="380"/>
    </location>
</feature>
<dbReference type="SUPFAM" id="SSF56349">
    <property type="entry name" value="DNA breaking-rejoining enzymes"/>
    <property type="match status" value="1"/>
</dbReference>
<dbReference type="CDD" id="cd01185">
    <property type="entry name" value="INTN1_C_like"/>
    <property type="match status" value="1"/>
</dbReference>
<dbReference type="Proteomes" id="UP001501175">
    <property type="component" value="Unassembled WGS sequence"/>
</dbReference>
<dbReference type="PANTHER" id="PTHR30349">
    <property type="entry name" value="PHAGE INTEGRASE-RELATED"/>
    <property type="match status" value="1"/>
</dbReference>
<dbReference type="Gene3D" id="1.10.150.130">
    <property type="match status" value="1"/>
</dbReference>
<evidence type="ECO:0000313" key="5">
    <source>
        <dbReference type="EMBL" id="GAA4470434.1"/>
    </source>
</evidence>
<evidence type="ECO:0000256" key="1">
    <source>
        <dbReference type="ARBA" id="ARBA00008857"/>
    </source>
</evidence>
<protein>
    <submittedName>
        <fullName evidence="5">Site-specific integrase</fullName>
    </submittedName>
</protein>
<evidence type="ECO:0000256" key="3">
    <source>
        <dbReference type="ARBA" id="ARBA00023172"/>
    </source>
</evidence>
<dbReference type="InterPro" id="IPR025269">
    <property type="entry name" value="SAM-like_dom"/>
</dbReference>
<evidence type="ECO:0000313" key="6">
    <source>
        <dbReference type="Proteomes" id="UP001501175"/>
    </source>
</evidence>
<proteinExistence type="inferred from homology"/>
<keyword evidence="2" id="KW-0238">DNA-binding</keyword>
<keyword evidence="3" id="KW-0233">DNA recombination</keyword>
<dbReference type="InterPro" id="IPR035386">
    <property type="entry name" value="Arm-DNA-bind_5"/>
</dbReference>
<reference evidence="6" key="1">
    <citation type="journal article" date="2019" name="Int. J. Syst. Evol. Microbiol.">
        <title>The Global Catalogue of Microorganisms (GCM) 10K type strain sequencing project: providing services to taxonomists for standard genome sequencing and annotation.</title>
        <authorList>
            <consortium name="The Broad Institute Genomics Platform"/>
            <consortium name="The Broad Institute Genome Sequencing Center for Infectious Disease"/>
            <person name="Wu L."/>
            <person name="Ma J."/>
        </authorList>
    </citation>
    <scope>NUCLEOTIDE SEQUENCE [LARGE SCALE GENOMIC DNA]</scope>
    <source>
        <strain evidence="6">JCM 17927</strain>
    </source>
</reference>
<evidence type="ECO:0000256" key="2">
    <source>
        <dbReference type="ARBA" id="ARBA00023125"/>
    </source>
</evidence>
<comment type="similarity">
    <text evidence="1">Belongs to the 'phage' integrase family.</text>
</comment>
<dbReference type="InterPro" id="IPR002104">
    <property type="entry name" value="Integrase_catalytic"/>
</dbReference>
<dbReference type="InterPro" id="IPR010998">
    <property type="entry name" value="Integrase_recombinase_N"/>
</dbReference>
<dbReference type="Pfam" id="PF17293">
    <property type="entry name" value="Arm-DNA-bind_5"/>
    <property type="match status" value="1"/>
</dbReference>
<dbReference type="InterPro" id="IPR013762">
    <property type="entry name" value="Integrase-like_cat_sf"/>
</dbReference>
<accession>A0ABP8NSQ7</accession>
<sequence>MNVSLREKPISDGRKSLYLDFYPAILHPDTGKLTRREFLGLYIYAKPRLELERQHNKETRLLGENIRAQRQLEAQRGYYGFLSKKAENKDFLAYFHELAKKQKSEGIFKGSRNSWMSVYRHLHLFTDGQLMSNDVTEEFCRNFREYLTSATSLTLPKYGRESSRSPESRKLNHNSAVAYYTVFKASLKRAVDDKILAADPSQKVKRLTRKETQREFLNLAELQALARTECDLPDLKRAALFSALTGLRYSDIAKLVWSEVYSDETGHYLRFTQKKTEGVETMPLSDSAYQLLGQPGTATEKVFPRLAYSPWQNQKLQLWVFAAGIHRPITFHAFRHTFATLQLQQGTDIYTISKLLGHRDIATTQIYAKIIDQQKRDAVNRLKIDL</sequence>
<dbReference type="InterPro" id="IPR011010">
    <property type="entry name" value="DNA_brk_join_enz"/>
</dbReference>
<comment type="caution">
    <text evidence="5">The sequence shown here is derived from an EMBL/GenBank/DDBJ whole genome shotgun (WGS) entry which is preliminary data.</text>
</comment>
<evidence type="ECO:0000259" key="4">
    <source>
        <dbReference type="PROSITE" id="PS51898"/>
    </source>
</evidence>
<dbReference type="Gene3D" id="1.10.443.10">
    <property type="entry name" value="Intergrase catalytic core"/>
    <property type="match status" value="1"/>
</dbReference>
<dbReference type="PROSITE" id="PS51898">
    <property type="entry name" value="TYR_RECOMBINASE"/>
    <property type="match status" value="1"/>
</dbReference>
<dbReference type="RefSeq" id="WP_345250027.1">
    <property type="nucleotide sequence ID" value="NZ_BAABHD010000084.1"/>
</dbReference>
<dbReference type="Pfam" id="PF00589">
    <property type="entry name" value="Phage_integrase"/>
    <property type="match status" value="1"/>
</dbReference>
<name>A0ABP8NSQ7_9BACT</name>
<organism evidence="5 6">
    <name type="scientific">Nibrella saemangeumensis</name>
    <dbReference type="NCBI Taxonomy" id="1084526"/>
    <lineage>
        <taxon>Bacteria</taxon>
        <taxon>Pseudomonadati</taxon>
        <taxon>Bacteroidota</taxon>
        <taxon>Cytophagia</taxon>
        <taxon>Cytophagales</taxon>
        <taxon>Spirosomataceae</taxon>
        <taxon>Nibrella</taxon>
    </lineage>
</organism>
<dbReference type="InterPro" id="IPR050090">
    <property type="entry name" value="Tyrosine_recombinase_XerCD"/>
</dbReference>
<dbReference type="EMBL" id="BAABHD010000084">
    <property type="protein sequence ID" value="GAA4470434.1"/>
    <property type="molecule type" value="Genomic_DNA"/>
</dbReference>
<keyword evidence="6" id="KW-1185">Reference proteome</keyword>
<gene>
    <name evidence="5" type="ORF">GCM10023189_59010</name>
</gene>
<dbReference type="PANTHER" id="PTHR30349:SF64">
    <property type="entry name" value="PROPHAGE INTEGRASE INTD-RELATED"/>
    <property type="match status" value="1"/>
</dbReference>